<dbReference type="Proteomes" id="UP000325577">
    <property type="component" value="Linkage Group LG2"/>
</dbReference>
<proteinExistence type="predicted"/>
<dbReference type="Pfam" id="PF00658">
    <property type="entry name" value="MLLE"/>
    <property type="match status" value="1"/>
</dbReference>
<dbReference type="SUPFAM" id="SSF63570">
    <property type="entry name" value="PABC (PABP) domain"/>
    <property type="match status" value="1"/>
</dbReference>
<dbReference type="GO" id="GO:0003723">
    <property type="term" value="F:RNA binding"/>
    <property type="evidence" value="ECO:0007669"/>
    <property type="project" value="InterPro"/>
</dbReference>
<gene>
    <name evidence="2" type="ORF">F0562_006608</name>
</gene>
<dbReference type="InterPro" id="IPR002004">
    <property type="entry name" value="PABP_HYD_C"/>
</dbReference>
<evidence type="ECO:0000259" key="1">
    <source>
        <dbReference type="Pfam" id="PF00658"/>
    </source>
</evidence>
<dbReference type="EMBL" id="CM018043">
    <property type="protein sequence ID" value="KAA8531675.1"/>
    <property type="molecule type" value="Genomic_DNA"/>
</dbReference>
<dbReference type="OrthoDB" id="1697319at2759"/>
<sequence>MLPGPWDMGGMPFRDAGISQPMSNGALASALANAIPWRPEDIAGENLYPLVEQLETGMLLAKDQTEVLCMLESPEANLSCRNYGGAGECWSETAAEQPERPIGLIVTQLQAPLLSFTCVCLHSEIFN</sequence>
<evidence type="ECO:0000313" key="3">
    <source>
        <dbReference type="Proteomes" id="UP000325577"/>
    </source>
</evidence>
<protein>
    <recommendedName>
        <fullName evidence="1">PABC domain-containing protein</fullName>
    </recommendedName>
</protein>
<keyword evidence="3" id="KW-1185">Reference proteome</keyword>
<reference evidence="2 3" key="1">
    <citation type="submission" date="2019-09" db="EMBL/GenBank/DDBJ databases">
        <title>A chromosome-level genome assembly of the Chinese tupelo Nyssa sinensis.</title>
        <authorList>
            <person name="Yang X."/>
            <person name="Kang M."/>
            <person name="Yang Y."/>
            <person name="Xiong H."/>
            <person name="Wang M."/>
            <person name="Zhang Z."/>
            <person name="Wang Z."/>
            <person name="Wu H."/>
            <person name="Ma T."/>
            <person name="Liu J."/>
            <person name="Xi Z."/>
        </authorList>
    </citation>
    <scope>NUCLEOTIDE SEQUENCE [LARGE SCALE GENOMIC DNA]</scope>
    <source>
        <strain evidence="2">J267</strain>
        <tissue evidence="2">Leaf</tissue>
    </source>
</reference>
<feature type="domain" description="PABC" evidence="1">
    <location>
        <begin position="31"/>
        <end position="76"/>
    </location>
</feature>
<evidence type="ECO:0000313" key="2">
    <source>
        <dbReference type="EMBL" id="KAA8531675.1"/>
    </source>
</evidence>
<organism evidence="2 3">
    <name type="scientific">Nyssa sinensis</name>
    <dbReference type="NCBI Taxonomy" id="561372"/>
    <lineage>
        <taxon>Eukaryota</taxon>
        <taxon>Viridiplantae</taxon>
        <taxon>Streptophyta</taxon>
        <taxon>Embryophyta</taxon>
        <taxon>Tracheophyta</taxon>
        <taxon>Spermatophyta</taxon>
        <taxon>Magnoliopsida</taxon>
        <taxon>eudicotyledons</taxon>
        <taxon>Gunneridae</taxon>
        <taxon>Pentapetalae</taxon>
        <taxon>asterids</taxon>
        <taxon>Cornales</taxon>
        <taxon>Nyssaceae</taxon>
        <taxon>Nyssa</taxon>
    </lineage>
</organism>
<dbReference type="InterPro" id="IPR036053">
    <property type="entry name" value="PABP-dom"/>
</dbReference>
<name>A0A5J5AKW1_9ASTE</name>
<accession>A0A5J5AKW1</accession>
<dbReference type="AlphaFoldDB" id="A0A5J5AKW1"/>
<dbReference type="Gene3D" id="1.10.1900.10">
    <property type="entry name" value="c-terminal domain of poly(a) binding protein"/>
    <property type="match status" value="1"/>
</dbReference>